<comment type="caution">
    <text evidence="1">The sequence shown here is derived from an EMBL/GenBank/DDBJ whole genome shotgun (WGS) entry which is preliminary data.</text>
</comment>
<evidence type="ECO:0000313" key="2">
    <source>
        <dbReference type="Proteomes" id="UP000554482"/>
    </source>
</evidence>
<dbReference type="Proteomes" id="UP000554482">
    <property type="component" value="Unassembled WGS sequence"/>
</dbReference>
<keyword evidence="2" id="KW-1185">Reference proteome</keyword>
<reference evidence="1 2" key="1">
    <citation type="submission" date="2020-06" db="EMBL/GenBank/DDBJ databases">
        <title>Transcriptomic and genomic resources for Thalictrum thalictroides and T. hernandezii: Facilitating candidate gene discovery in an emerging model plant lineage.</title>
        <authorList>
            <person name="Arias T."/>
            <person name="Riano-Pachon D.M."/>
            <person name="Di Stilio V.S."/>
        </authorList>
    </citation>
    <scope>NUCLEOTIDE SEQUENCE [LARGE SCALE GENOMIC DNA]</scope>
    <source>
        <strain evidence="2">cv. WT478/WT964</strain>
        <tissue evidence="1">Leaves</tissue>
    </source>
</reference>
<organism evidence="1 2">
    <name type="scientific">Thalictrum thalictroides</name>
    <name type="common">Rue-anemone</name>
    <name type="synonym">Anemone thalictroides</name>
    <dbReference type="NCBI Taxonomy" id="46969"/>
    <lineage>
        <taxon>Eukaryota</taxon>
        <taxon>Viridiplantae</taxon>
        <taxon>Streptophyta</taxon>
        <taxon>Embryophyta</taxon>
        <taxon>Tracheophyta</taxon>
        <taxon>Spermatophyta</taxon>
        <taxon>Magnoliopsida</taxon>
        <taxon>Ranunculales</taxon>
        <taxon>Ranunculaceae</taxon>
        <taxon>Thalictroideae</taxon>
        <taxon>Thalictrum</taxon>
    </lineage>
</organism>
<sequence length="66" mass="7395">MHLTQRSLNSNKDVIFKEIKASSMVRSSTWHSRSFSCSAVQSPQPDEGVFSFGVVSIPTEVLWAEH</sequence>
<accession>A0A7J6WY65</accession>
<gene>
    <name evidence="1" type="ORF">FRX31_008546</name>
</gene>
<proteinExistence type="predicted"/>
<dbReference type="AlphaFoldDB" id="A0A7J6WY65"/>
<protein>
    <submittedName>
        <fullName evidence="1">Uncharacterized protein</fullName>
    </submittedName>
</protein>
<dbReference type="EMBL" id="JABWDY010008867">
    <property type="protein sequence ID" value="KAF5201867.1"/>
    <property type="molecule type" value="Genomic_DNA"/>
</dbReference>
<evidence type="ECO:0000313" key="1">
    <source>
        <dbReference type="EMBL" id="KAF5201867.1"/>
    </source>
</evidence>
<name>A0A7J6WY65_THATH</name>